<evidence type="ECO:0000256" key="8">
    <source>
        <dbReference type="ARBA" id="ARBA00022792"/>
    </source>
</evidence>
<evidence type="ECO:0000256" key="16">
    <source>
        <dbReference type="ARBA" id="ARBA00049551"/>
    </source>
</evidence>
<dbReference type="GO" id="GO:0008137">
    <property type="term" value="F:NADH dehydrogenase (ubiquinone) activity"/>
    <property type="evidence" value="ECO:0007669"/>
    <property type="project" value="UniProtKB-EC"/>
</dbReference>
<geneLocation type="mitochondrion" evidence="20"/>
<comment type="subcellular location">
    <subcellularLocation>
        <location evidence="1 17">Mitochondrion inner membrane</location>
        <topology evidence="1 17">Multi-pass membrane protein</topology>
    </subcellularLocation>
</comment>
<dbReference type="PANTHER" id="PTHR46552">
    <property type="entry name" value="NADH-UBIQUINONE OXIDOREDUCTASE CHAIN 2"/>
    <property type="match status" value="1"/>
</dbReference>
<protein>
    <recommendedName>
        <fullName evidence="4 17">NADH-ubiquinone oxidoreductase chain 2</fullName>
        <ecNumber evidence="3 17">7.1.1.2</ecNumber>
    </recommendedName>
</protein>
<evidence type="ECO:0000256" key="10">
    <source>
        <dbReference type="ARBA" id="ARBA00022982"/>
    </source>
</evidence>
<feature type="transmembrane region" description="Helical" evidence="17">
    <location>
        <begin position="202"/>
        <end position="220"/>
    </location>
</feature>
<evidence type="ECO:0000313" key="21">
    <source>
        <dbReference type="EMBL" id="DAD54499.1"/>
    </source>
</evidence>
<feature type="transmembrane region" description="Helical" evidence="17">
    <location>
        <begin position="279"/>
        <end position="305"/>
    </location>
</feature>
<evidence type="ECO:0000256" key="15">
    <source>
        <dbReference type="ARBA" id="ARBA00023136"/>
    </source>
</evidence>
<evidence type="ECO:0000256" key="6">
    <source>
        <dbReference type="ARBA" id="ARBA00022660"/>
    </source>
</evidence>
<evidence type="ECO:0000256" key="17">
    <source>
        <dbReference type="RuleBase" id="RU003403"/>
    </source>
</evidence>
<comment type="function">
    <text evidence="17">Core subunit of the mitochondrial membrane respiratory chain NADH dehydrogenase (Complex I) which catalyzes electron transfer from NADH through the respiratory chain, using ubiquinone as an electron acceptor. Essential for the catalytic activity and assembly of complex I.</text>
</comment>
<dbReference type="EMBL" id="AF441141">
    <property type="protein sequence ID" value="AAL35237.1"/>
    <property type="molecule type" value="Genomic_DNA"/>
</dbReference>
<keyword evidence="6 17" id="KW-0679">Respiratory chain</keyword>
<evidence type="ECO:0000259" key="19">
    <source>
        <dbReference type="Pfam" id="PF06444"/>
    </source>
</evidence>
<dbReference type="GO" id="GO:0006120">
    <property type="term" value="P:mitochondrial electron transport, NADH to ubiquinone"/>
    <property type="evidence" value="ECO:0007669"/>
    <property type="project" value="InterPro"/>
</dbReference>
<keyword evidence="11 17" id="KW-1133">Transmembrane helix</keyword>
<comment type="catalytic activity">
    <reaction evidence="16 17">
        <text>a ubiquinone + NADH + 5 H(+)(in) = a ubiquinol + NAD(+) + 4 H(+)(out)</text>
        <dbReference type="Rhea" id="RHEA:29091"/>
        <dbReference type="Rhea" id="RHEA-COMP:9565"/>
        <dbReference type="Rhea" id="RHEA-COMP:9566"/>
        <dbReference type="ChEBI" id="CHEBI:15378"/>
        <dbReference type="ChEBI" id="CHEBI:16389"/>
        <dbReference type="ChEBI" id="CHEBI:17976"/>
        <dbReference type="ChEBI" id="CHEBI:57540"/>
        <dbReference type="ChEBI" id="CHEBI:57945"/>
        <dbReference type="EC" id="7.1.1.2"/>
    </reaction>
</comment>
<dbReference type="InterPro" id="IPR050175">
    <property type="entry name" value="Complex_I_Subunit_2"/>
</dbReference>
<evidence type="ECO:0000256" key="4">
    <source>
        <dbReference type="ARBA" id="ARBA00021008"/>
    </source>
</evidence>
<accession>Q8W7Y7</accession>
<evidence type="ECO:0000313" key="20">
    <source>
        <dbReference type="EMBL" id="AAL35237.1"/>
    </source>
</evidence>
<dbReference type="EMBL" id="BK013055">
    <property type="protein sequence ID" value="DAD54499.1"/>
    <property type="molecule type" value="Genomic_DNA"/>
</dbReference>
<evidence type="ECO:0000256" key="11">
    <source>
        <dbReference type="ARBA" id="ARBA00022989"/>
    </source>
</evidence>
<dbReference type="InterPro" id="IPR001750">
    <property type="entry name" value="ND/Mrp_TM"/>
</dbReference>
<gene>
    <name evidence="20" type="primary">ND2</name>
</gene>
<dbReference type="GO" id="GO:0005743">
    <property type="term" value="C:mitochondrial inner membrane"/>
    <property type="evidence" value="ECO:0007669"/>
    <property type="project" value="UniProtKB-SubCell"/>
</dbReference>
<dbReference type="Pfam" id="PF06444">
    <property type="entry name" value="NADH_dehy_S2_C"/>
    <property type="match status" value="1"/>
</dbReference>
<sequence>MPAILYFMFYASLGLGTSLTFLSSHWLTAWMGLELTTLAILPLMAQHHHPRASEATTKYLLVQASATGLLLFATILNGWVEMSWSINEMKNPYALTLAMSALALKLGLAPFHLWLPEVMQGLDLLTGLILSTWQKLAPFALLMQISQAMPPALLTILGLSSATLAAWGGLNQTQLRKIMAYSSTAHLGWSVIILQFSPGLALMALGIYILMTMAAFLTMKDMSSTKISTFSTSWSKSPEKMVAMILILLSLGGLPPMTGFTIKWLILEELTKQDMYTPATLIVMAALISLYFYARLSYFTIISLFPGTSNIKTYWRQKNIKDKLILPIATTAAIFLLPLMPLTLALTYFYN</sequence>
<keyword evidence="9 17" id="KW-1278">Translocase</keyword>
<evidence type="ECO:0000256" key="5">
    <source>
        <dbReference type="ARBA" id="ARBA00022448"/>
    </source>
</evidence>
<evidence type="ECO:0000256" key="7">
    <source>
        <dbReference type="ARBA" id="ARBA00022692"/>
    </source>
</evidence>
<feature type="transmembrane region" description="Helical" evidence="17">
    <location>
        <begin position="325"/>
        <end position="350"/>
    </location>
</feature>
<proteinExistence type="inferred from homology"/>
<organism evidence="20">
    <name type="scientific">Astyanax aeneus</name>
    <name type="common">Banded tetra</name>
    <name type="synonym">Tetragonopterus aeneus</name>
    <dbReference type="NCBI Taxonomy" id="178766"/>
    <lineage>
        <taxon>Eukaryota</taxon>
        <taxon>Metazoa</taxon>
        <taxon>Chordata</taxon>
        <taxon>Craniata</taxon>
        <taxon>Vertebrata</taxon>
        <taxon>Euteleostomi</taxon>
        <taxon>Actinopterygii</taxon>
        <taxon>Neopterygii</taxon>
        <taxon>Teleostei</taxon>
        <taxon>Ostariophysi</taxon>
        <taxon>Characiformes</taxon>
        <taxon>Characoidei</taxon>
        <taxon>Acestrorhamphidae</taxon>
        <taxon>Acestrorhamphinae</taxon>
        <taxon>Astyanax</taxon>
    </lineage>
</organism>
<feature type="transmembrane region" description="Helical" evidence="17">
    <location>
        <begin position="57"/>
        <end position="80"/>
    </location>
</feature>
<comment type="similarity">
    <text evidence="2 17">Belongs to the complex I subunit 2 family.</text>
</comment>
<feature type="transmembrane region" description="Helical" evidence="17">
    <location>
        <begin position="148"/>
        <end position="166"/>
    </location>
</feature>
<keyword evidence="14 17" id="KW-0496">Mitochondrion</keyword>
<feature type="transmembrane region" description="Helical" evidence="17">
    <location>
        <begin position="92"/>
        <end position="115"/>
    </location>
</feature>
<dbReference type="EC" id="7.1.1.2" evidence="3 17"/>
<dbReference type="EMBL" id="AF441140">
    <property type="protein sequence ID" value="AAL35236.1"/>
    <property type="molecule type" value="Genomic_DNA"/>
</dbReference>
<keyword evidence="10 17" id="KW-0249">Electron transport</keyword>
<dbReference type="InterPro" id="IPR010933">
    <property type="entry name" value="NADH_DH_su2_C"/>
</dbReference>
<keyword evidence="7 17" id="KW-0812">Transmembrane</keyword>
<dbReference type="EMBL" id="AF441133">
    <property type="protein sequence ID" value="AAL35229.1"/>
    <property type="molecule type" value="Genomic_DNA"/>
</dbReference>
<feature type="domain" description="NADH dehydrogenase subunit 2 C-terminal" evidence="19">
    <location>
        <begin position="290"/>
        <end position="343"/>
    </location>
</feature>
<dbReference type="Pfam" id="PF00361">
    <property type="entry name" value="Proton_antipo_M"/>
    <property type="match status" value="1"/>
</dbReference>
<dbReference type="InterPro" id="IPR003917">
    <property type="entry name" value="NADH_UbQ_OxRdtase_chain2"/>
</dbReference>
<evidence type="ECO:0000259" key="18">
    <source>
        <dbReference type="Pfam" id="PF00361"/>
    </source>
</evidence>
<keyword evidence="15 17" id="KW-0472">Membrane</keyword>
<evidence type="ECO:0000256" key="14">
    <source>
        <dbReference type="ARBA" id="ARBA00023128"/>
    </source>
</evidence>
<name>Q8W7Y7_ASTAE</name>
<evidence type="ECO:0000256" key="2">
    <source>
        <dbReference type="ARBA" id="ARBA00007012"/>
    </source>
</evidence>
<keyword evidence="13 17" id="KW-0830">Ubiquinone</keyword>
<reference evidence="20" key="1">
    <citation type="journal article" date="2002" name="Mol. Biol. Evol.">
        <title>Evidence for multiple genetic forms with similar eyeless phenotypes in the blind cavefish, Astyanax mexicanus.</title>
        <authorList>
            <person name="Dowling T.E."/>
            <person name="Martasian D.P."/>
            <person name="Jeffery W.R."/>
        </authorList>
    </citation>
    <scope>NUCLEOTIDE SEQUENCE</scope>
</reference>
<evidence type="ECO:0000256" key="12">
    <source>
        <dbReference type="ARBA" id="ARBA00023027"/>
    </source>
</evidence>
<feature type="domain" description="NADH:quinone oxidoreductase/Mrp antiporter transmembrane" evidence="18">
    <location>
        <begin position="23"/>
        <end position="289"/>
    </location>
</feature>
<keyword evidence="8 17" id="KW-0999">Mitochondrion inner membrane</keyword>
<keyword evidence="5" id="KW-0813">Transport</keyword>
<evidence type="ECO:0000256" key="13">
    <source>
        <dbReference type="ARBA" id="ARBA00023075"/>
    </source>
</evidence>
<reference evidence="21" key="2">
    <citation type="journal article" date="2020" name="bioRxiv">
        <title>Ten complete mitochondrial genomes of Gymnocharacini (Stethaprioninae, Characiformes): evolutionary relationships and a repetitive element in the Control Region (D-loop).</title>
        <authorList>
            <person name="Pasa R."/>
            <person name="Menegidio F.B."/>
            <person name="Rodrigues-Oliveira I.H."/>
            <person name="da Silva I.B."/>
            <person name="de Campos M.L.C.B."/>
            <person name="Rocha-Reis D.A."/>
            <person name="Heslop-Harrison J.S."/>
            <person name="Schwarzacher T."/>
            <person name="Kavalco K.F."/>
        </authorList>
    </citation>
    <scope>NUCLEOTIDE SEQUENCE</scope>
</reference>
<keyword evidence="12 17" id="KW-0520">NAD</keyword>
<dbReference type="AlphaFoldDB" id="Q8W7Y7"/>
<feature type="transmembrane region" description="Helical" evidence="17">
    <location>
        <begin position="241"/>
        <end position="267"/>
    </location>
</feature>
<evidence type="ECO:0000256" key="3">
    <source>
        <dbReference type="ARBA" id="ARBA00012944"/>
    </source>
</evidence>
<dbReference type="PANTHER" id="PTHR46552:SF1">
    <property type="entry name" value="NADH-UBIQUINONE OXIDOREDUCTASE CHAIN 2"/>
    <property type="match status" value="1"/>
</dbReference>
<evidence type="ECO:0000256" key="9">
    <source>
        <dbReference type="ARBA" id="ARBA00022967"/>
    </source>
</evidence>
<dbReference type="PRINTS" id="PR01436">
    <property type="entry name" value="NADHDHGNASE2"/>
</dbReference>
<evidence type="ECO:0000256" key="1">
    <source>
        <dbReference type="ARBA" id="ARBA00004448"/>
    </source>
</evidence>